<organism evidence="1 2">
    <name type="scientific">Dreissena polymorpha</name>
    <name type="common">Zebra mussel</name>
    <name type="synonym">Mytilus polymorpha</name>
    <dbReference type="NCBI Taxonomy" id="45954"/>
    <lineage>
        <taxon>Eukaryota</taxon>
        <taxon>Metazoa</taxon>
        <taxon>Spiralia</taxon>
        <taxon>Lophotrochozoa</taxon>
        <taxon>Mollusca</taxon>
        <taxon>Bivalvia</taxon>
        <taxon>Autobranchia</taxon>
        <taxon>Heteroconchia</taxon>
        <taxon>Euheterodonta</taxon>
        <taxon>Imparidentia</taxon>
        <taxon>Neoheterodontei</taxon>
        <taxon>Myida</taxon>
        <taxon>Dreissenoidea</taxon>
        <taxon>Dreissenidae</taxon>
        <taxon>Dreissena</taxon>
    </lineage>
</organism>
<name>A0A9D4CXC6_DREPO</name>
<reference evidence="1" key="2">
    <citation type="submission" date="2020-11" db="EMBL/GenBank/DDBJ databases">
        <authorList>
            <person name="McCartney M.A."/>
            <person name="Auch B."/>
            <person name="Kono T."/>
            <person name="Mallez S."/>
            <person name="Becker A."/>
            <person name="Gohl D.M."/>
            <person name="Silverstein K.A.T."/>
            <person name="Koren S."/>
            <person name="Bechman K.B."/>
            <person name="Herman A."/>
            <person name="Abrahante J.E."/>
            <person name="Garbe J."/>
        </authorList>
    </citation>
    <scope>NUCLEOTIDE SEQUENCE</scope>
    <source>
        <strain evidence="1">Duluth1</strain>
        <tissue evidence="1">Whole animal</tissue>
    </source>
</reference>
<sequence length="61" mass="6722">MEESKSPRLLATGRGNIYSKGKGLQTCDRIPNHFTIECGGENILRCPGKTNDHVPDNQSVH</sequence>
<reference evidence="1" key="1">
    <citation type="journal article" date="2019" name="bioRxiv">
        <title>The Genome of the Zebra Mussel, Dreissena polymorpha: A Resource for Invasive Species Research.</title>
        <authorList>
            <person name="McCartney M.A."/>
            <person name="Auch B."/>
            <person name="Kono T."/>
            <person name="Mallez S."/>
            <person name="Zhang Y."/>
            <person name="Obille A."/>
            <person name="Becker A."/>
            <person name="Abrahante J.E."/>
            <person name="Garbe J."/>
            <person name="Badalamenti J.P."/>
            <person name="Herman A."/>
            <person name="Mangelson H."/>
            <person name="Liachko I."/>
            <person name="Sullivan S."/>
            <person name="Sone E.D."/>
            <person name="Koren S."/>
            <person name="Silverstein K.A.T."/>
            <person name="Beckman K.B."/>
            <person name="Gohl D.M."/>
        </authorList>
    </citation>
    <scope>NUCLEOTIDE SEQUENCE</scope>
    <source>
        <strain evidence="1">Duluth1</strain>
        <tissue evidence="1">Whole animal</tissue>
    </source>
</reference>
<evidence type="ECO:0000313" key="2">
    <source>
        <dbReference type="Proteomes" id="UP000828390"/>
    </source>
</evidence>
<proteinExistence type="predicted"/>
<accession>A0A9D4CXC6</accession>
<dbReference type="EMBL" id="JAIWYP010000011">
    <property type="protein sequence ID" value="KAH3735047.1"/>
    <property type="molecule type" value="Genomic_DNA"/>
</dbReference>
<comment type="caution">
    <text evidence="1">The sequence shown here is derived from an EMBL/GenBank/DDBJ whole genome shotgun (WGS) entry which is preliminary data.</text>
</comment>
<evidence type="ECO:0000313" key="1">
    <source>
        <dbReference type="EMBL" id="KAH3735047.1"/>
    </source>
</evidence>
<dbReference type="AlphaFoldDB" id="A0A9D4CXC6"/>
<dbReference type="Proteomes" id="UP000828390">
    <property type="component" value="Unassembled WGS sequence"/>
</dbReference>
<protein>
    <submittedName>
        <fullName evidence="1">Uncharacterized protein</fullName>
    </submittedName>
</protein>
<keyword evidence="2" id="KW-1185">Reference proteome</keyword>
<gene>
    <name evidence="1" type="ORF">DPMN_041508</name>
</gene>